<organism evidence="2 3">
    <name type="scientific">Helicobacter cappadocius</name>
    <dbReference type="NCBI Taxonomy" id="3063998"/>
    <lineage>
        <taxon>Bacteria</taxon>
        <taxon>Pseudomonadati</taxon>
        <taxon>Campylobacterota</taxon>
        <taxon>Epsilonproteobacteria</taxon>
        <taxon>Campylobacterales</taxon>
        <taxon>Helicobacteraceae</taxon>
        <taxon>Helicobacter</taxon>
    </lineage>
</organism>
<reference evidence="1 3" key="3">
    <citation type="journal article" date="2024" name="Syst. Appl. Microbiol.">
        <title>Helicobacter cappadocius sp. nov., from lizards: The first psychrotrophic Helicobacter species.</title>
        <authorList>
            <person name="Aydin F."/>
            <person name="Tarhane S."/>
            <person name="Karakaya E."/>
            <person name="Abay S."/>
            <person name="Kayman T."/>
            <person name="Guran O."/>
            <person name="Bozkurt E."/>
            <person name="Uzum N."/>
            <person name="Avci A."/>
            <person name="Olgun K."/>
            <person name="Jablonski D."/>
            <person name="Guran C."/>
            <person name="Burcin Saticioglu I."/>
        </authorList>
    </citation>
    <scope>NUCLEOTIDE SEQUENCE [LARGE SCALE GENOMIC DNA]</scope>
    <source>
        <strain evidence="1">Faydin-H75</strain>
        <strain evidence="3">faydin-H76</strain>
    </source>
</reference>
<gene>
    <name evidence="1" type="ORF">Q5I04_00210</name>
    <name evidence="2" type="ORF">Q5I06_00210</name>
</gene>
<reference evidence="2 4" key="1">
    <citation type="submission" date="2023-07" db="EMBL/GenBank/DDBJ databases">
        <title>Unpublished Manusciprt.</title>
        <authorList>
            <person name="Aydin F."/>
            <person name="Tarhane S."/>
            <person name="Saticioglu I.B."/>
            <person name="Karakaya E."/>
            <person name="Abay S."/>
            <person name="Guran O."/>
            <person name="Bozkurt E."/>
            <person name="Uzum N."/>
            <person name="Olgun K."/>
            <person name="Jablonski D."/>
        </authorList>
    </citation>
    <scope>NUCLEOTIDE SEQUENCE</scope>
    <source>
        <strain evidence="4">faydin-H75</strain>
        <strain evidence="2">Faydin-H76</strain>
    </source>
</reference>
<dbReference type="AlphaFoldDB" id="A0AA90PT31"/>
<protein>
    <recommendedName>
        <fullName evidence="5">Transcriptional regulator</fullName>
    </recommendedName>
</protein>
<dbReference type="RefSeq" id="WP_305516187.1">
    <property type="nucleotide sequence ID" value="NZ_JAUPEV010000001.1"/>
</dbReference>
<evidence type="ECO:0000313" key="4">
    <source>
        <dbReference type="Proteomes" id="UP001240777"/>
    </source>
</evidence>
<evidence type="ECO:0000313" key="3">
    <source>
        <dbReference type="Proteomes" id="UP001177258"/>
    </source>
</evidence>
<evidence type="ECO:0000313" key="1">
    <source>
        <dbReference type="EMBL" id="MDO7252343.1"/>
    </source>
</evidence>
<keyword evidence="4" id="KW-1185">Reference proteome</keyword>
<accession>A0AA90PT31</accession>
<proteinExistence type="predicted"/>
<comment type="caution">
    <text evidence="2">The sequence shown here is derived from an EMBL/GenBank/DDBJ whole genome shotgun (WGS) entry which is preliminary data.</text>
</comment>
<evidence type="ECO:0008006" key="5">
    <source>
        <dbReference type="Google" id="ProtNLM"/>
    </source>
</evidence>
<reference evidence="1" key="2">
    <citation type="submission" date="2023-07" db="EMBL/GenBank/DDBJ databases">
        <authorList>
            <person name="Aydin F."/>
            <person name="Tarhane S."/>
            <person name="Saticioglu I.B."/>
            <person name="Karakaya E."/>
            <person name="Abay S."/>
            <person name="Guran O."/>
            <person name="Bozkurt E."/>
            <person name="Uzum N."/>
            <person name="Olgun K."/>
            <person name="Jablonski D."/>
        </authorList>
    </citation>
    <scope>NUCLEOTIDE SEQUENCE</scope>
    <source>
        <strain evidence="1">Faydin-H75</strain>
    </source>
</reference>
<name>A0AA90PT31_9HELI</name>
<evidence type="ECO:0000313" key="2">
    <source>
        <dbReference type="EMBL" id="MDP2538210.1"/>
    </source>
</evidence>
<dbReference type="EMBL" id="JAUPEV010000001">
    <property type="protein sequence ID" value="MDO7252343.1"/>
    <property type="molecule type" value="Genomic_DNA"/>
</dbReference>
<dbReference type="EMBL" id="JAUYZK010000001">
    <property type="protein sequence ID" value="MDP2538210.1"/>
    <property type="molecule type" value="Genomic_DNA"/>
</dbReference>
<sequence>MKFTQQDIARIIGVDAKTLRNWRKDKPELYRRVMLSFQYEEILHTLKNQYEEFKKLGDNLYNK</sequence>
<dbReference type="Proteomes" id="UP001240777">
    <property type="component" value="Unassembled WGS sequence"/>
</dbReference>
<dbReference type="Proteomes" id="UP001177258">
    <property type="component" value="Unassembled WGS sequence"/>
</dbReference>